<feature type="region of interest" description="Disordered" evidence="1">
    <location>
        <begin position="1"/>
        <end position="30"/>
    </location>
</feature>
<keyword evidence="2" id="KW-0547">Nucleotide-binding</keyword>
<dbReference type="AlphaFoldDB" id="A0AAD3RA90"/>
<dbReference type="EMBL" id="BRZM01005304">
    <property type="protein sequence ID" value="GLD62954.1"/>
    <property type="molecule type" value="Genomic_DNA"/>
</dbReference>
<evidence type="ECO:0000313" key="3">
    <source>
        <dbReference type="Proteomes" id="UP001279410"/>
    </source>
</evidence>
<name>A0AAD3RA90_LATJO</name>
<dbReference type="GO" id="GO:0005524">
    <property type="term" value="F:ATP binding"/>
    <property type="evidence" value="ECO:0007669"/>
    <property type="project" value="UniProtKB-KW"/>
</dbReference>
<reference evidence="2" key="1">
    <citation type="submission" date="2022-08" db="EMBL/GenBank/DDBJ databases">
        <title>Genome sequencing of akame (Lates japonicus).</title>
        <authorList>
            <person name="Hashiguchi Y."/>
            <person name="Takahashi H."/>
        </authorList>
    </citation>
    <scope>NUCLEOTIDE SEQUENCE</scope>
    <source>
        <strain evidence="2">Kochi</strain>
    </source>
</reference>
<sequence length="187" mass="21575">MEQEESNHRPLFSPTPRQRGGGGGRKHTVSNLTTITLPQANTTFEELERLRTMGKAWEEVAPQIWAFFQDGVQVKMIRDTIYNPSVMDFIDRSLEDAPFSSKHILNFLHNGPPEDRPDDMPDFDWQHIFNLTDRVIRMLNQDMEIYPVCNPDKFVALSTRMGHYRALDLEDSALGRPVFRICTLGLL</sequence>
<keyword evidence="2" id="KW-0067">ATP-binding</keyword>
<organism evidence="2 3">
    <name type="scientific">Lates japonicus</name>
    <name type="common">Japanese lates</name>
    <dbReference type="NCBI Taxonomy" id="270547"/>
    <lineage>
        <taxon>Eukaryota</taxon>
        <taxon>Metazoa</taxon>
        <taxon>Chordata</taxon>
        <taxon>Craniata</taxon>
        <taxon>Vertebrata</taxon>
        <taxon>Euteleostomi</taxon>
        <taxon>Actinopterygii</taxon>
        <taxon>Neopterygii</taxon>
        <taxon>Teleostei</taxon>
        <taxon>Neoteleostei</taxon>
        <taxon>Acanthomorphata</taxon>
        <taxon>Carangaria</taxon>
        <taxon>Carangaria incertae sedis</taxon>
        <taxon>Centropomidae</taxon>
        <taxon>Lates</taxon>
    </lineage>
</organism>
<gene>
    <name evidence="2" type="ORF">AKAME5_002918500</name>
</gene>
<evidence type="ECO:0000313" key="2">
    <source>
        <dbReference type="EMBL" id="GLD62954.1"/>
    </source>
</evidence>
<evidence type="ECO:0000256" key="1">
    <source>
        <dbReference type="SAM" id="MobiDB-lite"/>
    </source>
</evidence>
<accession>A0AAD3RA90</accession>
<dbReference type="Proteomes" id="UP001279410">
    <property type="component" value="Unassembled WGS sequence"/>
</dbReference>
<keyword evidence="3" id="KW-1185">Reference proteome</keyword>
<protein>
    <submittedName>
        <fullName evidence="2">Retinal-specific ATP-binding cassette transporter-like protein</fullName>
    </submittedName>
</protein>
<proteinExistence type="predicted"/>
<comment type="caution">
    <text evidence="2">The sequence shown here is derived from an EMBL/GenBank/DDBJ whole genome shotgun (WGS) entry which is preliminary data.</text>
</comment>